<dbReference type="SMART" id="SM00052">
    <property type="entry name" value="EAL"/>
    <property type="match status" value="1"/>
</dbReference>
<dbReference type="PANTHER" id="PTHR33121:SF79">
    <property type="entry name" value="CYCLIC DI-GMP PHOSPHODIESTERASE PDED-RELATED"/>
    <property type="match status" value="1"/>
</dbReference>
<feature type="transmembrane region" description="Helical" evidence="1">
    <location>
        <begin position="208"/>
        <end position="228"/>
    </location>
</feature>
<dbReference type="CDD" id="cd01948">
    <property type="entry name" value="EAL"/>
    <property type="match status" value="1"/>
</dbReference>
<evidence type="ECO:0000313" key="5">
    <source>
        <dbReference type="Proteomes" id="UP000252086"/>
    </source>
</evidence>
<evidence type="ECO:0000256" key="1">
    <source>
        <dbReference type="SAM" id="Phobius"/>
    </source>
</evidence>
<dbReference type="GO" id="GO:0071111">
    <property type="term" value="F:cyclic-guanylate-specific phosphodiesterase activity"/>
    <property type="evidence" value="ECO:0007669"/>
    <property type="project" value="InterPro"/>
</dbReference>
<accession>A0A366CY17</accession>
<dbReference type="Pfam" id="PF00563">
    <property type="entry name" value="EAL"/>
    <property type="match status" value="1"/>
</dbReference>
<dbReference type="SMART" id="SM00267">
    <property type="entry name" value="GGDEF"/>
    <property type="match status" value="1"/>
</dbReference>
<dbReference type="SUPFAM" id="SSF141868">
    <property type="entry name" value="EAL domain-like"/>
    <property type="match status" value="1"/>
</dbReference>
<feature type="transmembrane region" description="Helical" evidence="1">
    <location>
        <begin position="276"/>
        <end position="294"/>
    </location>
</feature>
<dbReference type="Gene3D" id="3.20.20.450">
    <property type="entry name" value="EAL domain"/>
    <property type="match status" value="1"/>
</dbReference>
<keyword evidence="2" id="KW-0732">Signal</keyword>
<keyword evidence="5" id="KW-1185">Reference proteome</keyword>
<feature type="chain" id="PRO_5016647080" evidence="2">
    <location>
        <begin position="30"/>
        <end position="830"/>
    </location>
</feature>
<feature type="signal peptide" evidence="2">
    <location>
        <begin position="1"/>
        <end position="29"/>
    </location>
</feature>
<dbReference type="InterPro" id="IPR050706">
    <property type="entry name" value="Cyclic-di-GMP_PDE-like"/>
</dbReference>
<dbReference type="Proteomes" id="UP000252086">
    <property type="component" value="Unassembled WGS sequence"/>
</dbReference>
<feature type="transmembrane region" description="Helical" evidence="1">
    <location>
        <begin position="240"/>
        <end position="264"/>
    </location>
</feature>
<organism evidence="4 5">
    <name type="scientific">Marinomonas aquiplantarum</name>
    <dbReference type="NCBI Taxonomy" id="491951"/>
    <lineage>
        <taxon>Bacteria</taxon>
        <taxon>Pseudomonadati</taxon>
        <taxon>Pseudomonadota</taxon>
        <taxon>Gammaproteobacteria</taxon>
        <taxon>Oceanospirillales</taxon>
        <taxon>Oceanospirillaceae</taxon>
        <taxon>Marinomonas</taxon>
    </lineage>
</organism>
<proteinExistence type="predicted"/>
<sequence length="830" mass="95368">MRWGIWRMNSCIKLLYLLIVLLASQASWSYDIQTDTNAFPTFAEKTPLTPKEALYQEYNTDLYESSQDFSDHAYWHKITFPRAYPFSKQTFYLELDYYVIEELDFYVFHDTQLVEHLSRGALQDWNKLSAVYDGILIPITLSPFNETHLLIRKAGESPLLTPMHLLNSTEAEFSRQHKLIFWTAIISCLVILLAHNALLFTMLRQAGFIYYLGLNALVFIALSIITGFSRWLFNETVSQWLVANIFLIFGVGAWLLFRFSVHFLREVQVPSPSSFIARHGDWVFILFFLSIAFFQVKTVAILFAGIEVFLFISCTYWGIKAFLRGFIAVRFYLFSWFFLILGSLINTLLFWKLIPINDFTEAIFPAFSIIQLLGFSFALADKAKQSERNRQLQLLTDQSTGLPNRSFYFDELPNQLQSRIKNQNPMALVIIDIINHHALSQAFGPAKADAVMCELMQDIHLHLQSIEGLKAFHLPNKTHTKLIRMTAKNLAFISTTPDLLESQIQQAQKVLEHPTLLNKIQFRHQYKMGSALFPSQANNLDKLYQNALIAHNSVTFSSGNWAPFTNELKSDHAQQLTIITLLREDIRNGKLHYHVQPQVCLRTNKIIGGEVLLRWHNEQLGPVSPAEFVPLAEQAGLIYPLTEMLFEKVFAWASQHQAIIKTTSLSLNISALDLLQANFAQKVNASINTHQLIPEQFTIEITETSMFHNNDIVNNNVEELYAAGFKLSIDDFGIGYSSMLNLVALKTNELKIDQFFVMGLFTQKSNQYLCQNMIRLCQQLNITSVAEGIEDQQTLQTLKDWNCEIGQGYYLYKPMTPDDYLRLLENSICE</sequence>
<dbReference type="Pfam" id="PF07696">
    <property type="entry name" value="7TMR-DISMED2"/>
    <property type="match status" value="1"/>
</dbReference>
<name>A0A366CY17_9GAMM</name>
<dbReference type="PROSITE" id="PS50883">
    <property type="entry name" value="EAL"/>
    <property type="match status" value="1"/>
</dbReference>
<evidence type="ECO:0000313" key="4">
    <source>
        <dbReference type="EMBL" id="RBO82741.1"/>
    </source>
</evidence>
<dbReference type="InterPro" id="IPR029787">
    <property type="entry name" value="Nucleotide_cyclase"/>
</dbReference>
<dbReference type="InterPro" id="IPR001633">
    <property type="entry name" value="EAL_dom"/>
</dbReference>
<dbReference type="InterPro" id="IPR000160">
    <property type="entry name" value="GGDEF_dom"/>
</dbReference>
<reference evidence="4 5" key="1">
    <citation type="submission" date="2018-06" db="EMBL/GenBank/DDBJ databases">
        <title>Genomic Encyclopedia of Type Strains, Phase III (KMG-III): the genomes of soil and plant-associated and newly described type strains.</title>
        <authorList>
            <person name="Whitman W."/>
        </authorList>
    </citation>
    <scope>NUCLEOTIDE SEQUENCE [LARGE SCALE GENOMIC DNA]</scope>
    <source>
        <strain evidence="4 5">CECT 7732</strain>
    </source>
</reference>
<evidence type="ECO:0000256" key="2">
    <source>
        <dbReference type="SAM" id="SignalP"/>
    </source>
</evidence>
<evidence type="ECO:0000259" key="3">
    <source>
        <dbReference type="PROSITE" id="PS50883"/>
    </source>
</evidence>
<dbReference type="InterPro" id="IPR035919">
    <property type="entry name" value="EAL_sf"/>
</dbReference>
<dbReference type="AlphaFoldDB" id="A0A366CY17"/>
<comment type="caution">
    <text evidence="4">The sequence shown here is derived from an EMBL/GenBank/DDBJ whole genome shotgun (WGS) entry which is preliminary data.</text>
</comment>
<feature type="transmembrane region" description="Helical" evidence="1">
    <location>
        <begin position="363"/>
        <end position="380"/>
    </location>
</feature>
<dbReference type="InterPro" id="IPR011622">
    <property type="entry name" value="7TMR_DISM_rcpt_extracell_dom2"/>
</dbReference>
<feature type="transmembrane region" description="Helical" evidence="1">
    <location>
        <begin position="179"/>
        <end position="201"/>
    </location>
</feature>
<dbReference type="PANTHER" id="PTHR33121">
    <property type="entry name" value="CYCLIC DI-GMP PHOSPHODIESTERASE PDEF"/>
    <property type="match status" value="1"/>
</dbReference>
<feature type="domain" description="EAL" evidence="3">
    <location>
        <begin position="575"/>
        <end position="828"/>
    </location>
</feature>
<dbReference type="Pfam" id="PF00990">
    <property type="entry name" value="GGDEF"/>
    <property type="match status" value="1"/>
</dbReference>
<dbReference type="Pfam" id="PF07695">
    <property type="entry name" value="7TMR-DISM_7TM"/>
    <property type="match status" value="1"/>
</dbReference>
<keyword evidence="1" id="KW-0812">Transmembrane</keyword>
<feature type="transmembrane region" description="Helical" evidence="1">
    <location>
        <begin position="331"/>
        <end position="351"/>
    </location>
</feature>
<dbReference type="SUPFAM" id="SSF55073">
    <property type="entry name" value="Nucleotide cyclase"/>
    <property type="match status" value="1"/>
</dbReference>
<gene>
    <name evidence="4" type="ORF">DFP76_105214</name>
</gene>
<dbReference type="InterPro" id="IPR043128">
    <property type="entry name" value="Rev_trsase/Diguanyl_cyclase"/>
</dbReference>
<dbReference type="Gene3D" id="2.60.40.2380">
    <property type="match status" value="1"/>
</dbReference>
<dbReference type="EMBL" id="QNRF01000005">
    <property type="protein sequence ID" value="RBO82741.1"/>
    <property type="molecule type" value="Genomic_DNA"/>
</dbReference>
<protein>
    <submittedName>
        <fullName evidence="4">Diguanylate cyclase/phosphodiesterase</fullName>
    </submittedName>
</protein>
<dbReference type="Gene3D" id="3.30.70.270">
    <property type="match status" value="1"/>
</dbReference>
<keyword evidence="1" id="KW-1133">Transmembrane helix</keyword>
<keyword evidence="1" id="KW-0472">Membrane</keyword>
<dbReference type="InterPro" id="IPR011623">
    <property type="entry name" value="7TMR_DISM_rcpt_extracell_dom1"/>
</dbReference>